<feature type="domain" description="Aspartate/homoserine dehydrogenase NAD-binding" evidence="14">
    <location>
        <begin position="11"/>
        <end position="130"/>
    </location>
</feature>
<feature type="domain" description="Homoserine dehydrogenase catalytic" evidence="13">
    <location>
        <begin position="139"/>
        <end position="317"/>
    </location>
</feature>
<evidence type="ECO:0000256" key="11">
    <source>
        <dbReference type="PIRSR" id="PIRSR000098-2"/>
    </source>
</evidence>
<dbReference type="InterPro" id="IPR036291">
    <property type="entry name" value="NAD(P)-bd_dom_sf"/>
</dbReference>
<dbReference type="EMBL" id="CP003789">
    <property type="protein sequence ID" value="AGA64434.1"/>
    <property type="molecule type" value="Genomic_DNA"/>
</dbReference>
<evidence type="ECO:0000256" key="10">
    <source>
        <dbReference type="PIRSR" id="PIRSR000098-1"/>
    </source>
</evidence>
<dbReference type="AlphaFoldDB" id="L0ESF0"/>
<dbReference type="PANTHER" id="PTHR43331">
    <property type="entry name" value="HOMOSERINE DEHYDROGENASE"/>
    <property type="match status" value="1"/>
</dbReference>
<dbReference type="PROSITE" id="PS01042">
    <property type="entry name" value="HOMOSER_DHGENASE"/>
    <property type="match status" value="1"/>
</dbReference>
<accession>L0ESF0</accession>
<evidence type="ECO:0000256" key="3">
    <source>
        <dbReference type="ARBA" id="ARBA00006753"/>
    </source>
</evidence>
<evidence type="ECO:0000256" key="7">
    <source>
        <dbReference type="ARBA" id="ARBA00022697"/>
    </source>
</evidence>
<dbReference type="FunFam" id="3.30.360.10:FF:000005">
    <property type="entry name" value="Homoserine dehydrogenase"/>
    <property type="match status" value="1"/>
</dbReference>
<dbReference type="Gene3D" id="3.40.50.720">
    <property type="entry name" value="NAD(P)-binding Rossmann-like Domain"/>
    <property type="match status" value="1"/>
</dbReference>
<evidence type="ECO:0000256" key="1">
    <source>
        <dbReference type="ARBA" id="ARBA00005056"/>
    </source>
</evidence>
<keyword evidence="9" id="KW-0486">Methionine biosynthesis</keyword>
<dbReference type="UniPathway" id="UPA00051">
    <property type="reaction ID" value="UER00465"/>
</dbReference>
<keyword evidence="6" id="KW-0028">Amino-acid biosynthesis</keyword>
<evidence type="ECO:0000259" key="14">
    <source>
        <dbReference type="Pfam" id="PF03447"/>
    </source>
</evidence>
<sequence length="434" mass="46742">MEDTFKIGIAGLGTVGTSLIRIINQYADRLSSACGRPIVISAVSARNRDLDRGIDLTMTQWFDDPVVMAREADIDVFVELIGGEGNPAHDAVRMALLRGCHVVTANKALLAVYGADLAILAENNGALFNFEAAVAGAVPIIKVLRDSLAGNAVLRIHGILNGTCNYILSQMENTKLPFEDCLKEAQQLGYAEVDPSFDISGADSAHKLAILASMAFGVFISSKEIHFEGISKITLEDIEAAAEFGYRIKLLGIAQRVDNGIEQYIRPVLVKRDSMIAQVNGVMNAIVVESDIVGELLMIGPGAGGDATASSVLGDIVDIAKSPKKKNFFLAFGHSASNMEFYSQSKINQSQGSYFIRLKAVNSSAIFSLVVAQMAKYEVSLQSVIHSSHQAFVDEQNIVMITYNNLEVSVYKAVEAIQKEIPLIGEPQVILIAS</sequence>
<comment type="pathway">
    <text evidence="1">Amino-acid biosynthesis; L-threonine biosynthesis; L-threonine from L-aspartate: step 3/5.</text>
</comment>
<dbReference type="Pfam" id="PF03447">
    <property type="entry name" value="NAD_binding_3"/>
    <property type="match status" value="1"/>
</dbReference>
<dbReference type="STRING" id="1215343.B488_04420"/>
<dbReference type="InterPro" id="IPR016204">
    <property type="entry name" value="HDH"/>
</dbReference>
<evidence type="ECO:0000256" key="2">
    <source>
        <dbReference type="ARBA" id="ARBA00005062"/>
    </source>
</evidence>
<proteinExistence type="inferred from homology"/>
<keyword evidence="16" id="KW-1185">Reference proteome</keyword>
<dbReference type="HOGENOM" id="CLU_009116_1_0_5"/>
<dbReference type="InterPro" id="IPR001342">
    <property type="entry name" value="HDH_cat"/>
</dbReference>
<protein>
    <recommendedName>
        <fullName evidence="5">Homoserine dehydrogenase</fullName>
        <ecNumber evidence="4">1.1.1.3</ecNumber>
    </recommendedName>
</protein>
<dbReference type="Gene3D" id="3.30.70.260">
    <property type="match status" value="1"/>
</dbReference>
<comment type="similarity">
    <text evidence="3 12">Belongs to the homoserine dehydrogenase family.</text>
</comment>
<evidence type="ECO:0000313" key="15">
    <source>
        <dbReference type="EMBL" id="AGA64434.1"/>
    </source>
</evidence>
<dbReference type="RefSeq" id="WP_015272861.1">
    <property type="nucleotide sequence ID" value="NC_019907.1"/>
</dbReference>
<name>L0ESF0_LIBCB</name>
<dbReference type="Pfam" id="PF00742">
    <property type="entry name" value="Homoserine_dh"/>
    <property type="match status" value="1"/>
</dbReference>
<reference evidence="15 16" key="1">
    <citation type="journal article" date="2012" name="Stand. Genomic Sci.">
        <title>Complete genome sequence of Liberibacter crescens BT-1.</title>
        <authorList>
            <person name="Leonard M.T."/>
            <person name="Fagen J.R."/>
            <person name="Davis-Richardson A.G."/>
            <person name="Davis M.J."/>
            <person name="Triplett E.W."/>
        </authorList>
    </citation>
    <scope>NUCLEOTIDE SEQUENCE [LARGE SCALE GENOMIC DNA]</scope>
    <source>
        <strain evidence="15 16">BT-1</strain>
    </source>
</reference>
<evidence type="ECO:0000256" key="9">
    <source>
        <dbReference type="ARBA" id="ARBA00023167"/>
    </source>
</evidence>
<dbReference type="UniPathway" id="UPA00050">
    <property type="reaction ID" value="UER00063"/>
</dbReference>
<evidence type="ECO:0000313" key="16">
    <source>
        <dbReference type="Proteomes" id="UP000010799"/>
    </source>
</evidence>
<feature type="active site" description="Proton donor" evidence="10">
    <location>
        <position position="207"/>
    </location>
</feature>
<gene>
    <name evidence="15" type="ordered locus">B488_04420</name>
</gene>
<keyword evidence="11" id="KW-0521">NADP</keyword>
<dbReference type="PANTHER" id="PTHR43331:SF1">
    <property type="entry name" value="HOMOSERINE DEHYDROGENASE"/>
    <property type="match status" value="1"/>
</dbReference>
<dbReference type="EC" id="1.1.1.3" evidence="4"/>
<feature type="binding site" evidence="11">
    <location>
        <begin position="10"/>
        <end position="17"/>
    </location>
    <ligand>
        <name>NADP(+)</name>
        <dbReference type="ChEBI" id="CHEBI:58349"/>
    </ligand>
</feature>
<keyword evidence="7" id="KW-0791">Threonine biosynthesis</keyword>
<dbReference type="GO" id="GO:0009086">
    <property type="term" value="P:methionine biosynthetic process"/>
    <property type="evidence" value="ECO:0007669"/>
    <property type="project" value="UniProtKB-KW"/>
</dbReference>
<dbReference type="InterPro" id="IPR005106">
    <property type="entry name" value="Asp/hSer_DH_NAD-bd"/>
</dbReference>
<dbReference type="GO" id="GO:0050661">
    <property type="term" value="F:NADP binding"/>
    <property type="evidence" value="ECO:0007669"/>
    <property type="project" value="InterPro"/>
</dbReference>
<evidence type="ECO:0000256" key="8">
    <source>
        <dbReference type="ARBA" id="ARBA00023002"/>
    </source>
</evidence>
<dbReference type="KEGG" id="lcc:B488_04420"/>
<comment type="pathway">
    <text evidence="2">Amino-acid biosynthesis; L-methionine biosynthesis via de novo pathway; L-homoserine from L-aspartate: step 3/3.</text>
</comment>
<evidence type="ECO:0000256" key="4">
    <source>
        <dbReference type="ARBA" id="ARBA00013213"/>
    </source>
</evidence>
<dbReference type="NCBIfam" id="NF004976">
    <property type="entry name" value="PRK06349.1"/>
    <property type="match status" value="1"/>
</dbReference>
<dbReference type="GO" id="GO:0004412">
    <property type="term" value="F:homoserine dehydrogenase activity"/>
    <property type="evidence" value="ECO:0007669"/>
    <property type="project" value="UniProtKB-EC"/>
</dbReference>
<dbReference type="Proteomes" id="UP000010799">
    <property type="component" value="Chromosome"/>
</dbReference>
<evidence type="ECO:0000259" key="13">
    <source>
        <dbReference type="Pfam" id="PF00742"/>
    </source>
</evidence>
<dbReference type="InterPro" id="IPR019811">
    <property type="entry name" value="HDH_CS"/>
</dbReference>
<dbReference type="SUPFAM" id="SSF55347">
    <property type="entry name" value="Glyceraldehyde-3-phosphate dehydrogenase-like, C-terminal domain"/>
    <property type="match status" value="1"/>
</dbReference>
<dbReference type="PATRIC" id="fig|1215343.11.peg.452"/>
<feature type="binding site" evidence="11">
    <location>
        <position position="192"/>
    </location>
    <ligand>
        <name>L-homoserine</name>
        <dbReference type="ChEBI" id="CHEBI:57476"/>
    </ligand>
</feature>
<organism evidence="15 16">
    <name type="scientific">Liberibacter crescens (strain BT-1)</name>
    <dbReference type="NCBI Taxonomy" id="1215343"/>
    <lineage>
        <taxon>Bacteria</taxon>
        <taxon>Pseudomonadati</taxon>
        <taxon>Pseudomonadota</taxon>
        <taxon>Alphaproteobacteria</taxon>
        <taxon>Hyphomicrobiales</taxon>
        <taxon>Rhizobiaceae</taxon>
        <taxon>Liberibacter</taxon>
    </lineage>
</organism>
<dbReference type="PIRSF" id="PIRSF000098">
    <property type="entry name" value="Homoser_dehydrog"/>
    <property type="match status" value="1"/>
</dbReference>
<evidence type="ECO:0000256" key="12">
    <source>
        <dbReference type="RuleBase" id="RU004171"/>
    </source>
</evidence>
<dbReference type="Gene3D" id="3.30.360.10">
    <property type="entry name" value="Dihydrodipicolinate Reductase, domain 2"/>
    <property type="match status" value="1"/>
</dbReference>
<keyword evidence="8 15" id="KW-0560">Oxidoreductase</keyword>
<evidence type="ECO:0000256" key="5">
    <source>
        <dbReference type="ARBA" id="ARBA00013376"/>
    </source>
</evidence>
<dbReference type="eggNOG" id="COG0460">
    <property type="taxonomic scope" value="Bacteria"/>
</dbReference>
<evidence type="ECO:0000256" key="6">
    <source>
        <dbReference type="ARBA" id="ARBA00022605"/>
    </source>
</evidence>
<dbReference type="SUPFAM" id="SSF51735">
    <property type="entry name" value="NAD(P)-binding Rossmann-fold domains"/>
    <property type="match status" value="1"/>
</dbReference>
<feature type="binding site" evidence="11">
    <location>
        <position position="107"/>
    </location>
    <ligand>
        <name>NADPH</name>
        <dbReference type="ChEBI" id="CHEBI:57783"/>
    </ligand>
</feature>
<dbReference type="GO" id="GO:0009088">
    <property type="term" value="P:threonine biosynthetic process"/>
    <property type="evidence" value="ECO:0007669"/>
    <property type="project" value="UniProtKB-UniPathway"/>
</dbReference>